<dbReference type="InterPro" id="IPR050131">
    <property type="entry name" value="Peptidase_S8_subtilisin-like"/>
</dbReference>
<feature type="active site" description="Charge relay system" evidence="5">
    <location>
        <position position="466"/>
    </location>
</feature>
<comment type="caution">
    <text evidence="7">The sequence shown here is derived from an EMBL/GenBank/DDBJ whole genome shotgun (WGS) entry which is preliminary data.</text>
</comment>
<protein>
    <recommendedName>
        <fullName evidence="6">Peptidase S8/S53 domain-containing protein</fullName>
    </recommendedName>
</protein>
<name>A0A9P2W3K7_BARTA</name>
<keyword evidence="2 5" id="KW-0645">Protease</keyword>
<dbReference type="InterPro" id="IPR000209">
    <property type="entry name" value="Peptidase_S8/S53_dom"/>
</dbReference>
<evidence type="ECO:0000256" key="1">
    <source>
        <dbReference type="ARBA" id="ARBA00011073"/>
    </source>
</evidence>
<sequence>MINNQINIYKLLGADPSIYVEGDKENATSQFELYLNSTLVETVHDNDASHLFKIAKAGTYHVVAKSNTATLKSNEVVFYDSEIQPQKIQSRSVTHELHVPEEKKLKGKDHIVDVGKGFYIEIKIKKGAFSLLKEQVKKFKKTYSLTKKTTNLDSFPKWHSIHEHEYYIITQKMNEKTAHELCRQIEQIDGVIYCSITPFTDNLEPPFLKSVEKSASTRSEKKAKRITAPSHDITPDFSELQRYLDEGRGMNIRSVWAQGNTGQGVVIRHIDFGIYKDHEEFQEGNITVVHSRSETKDCNHGTASTGCIAAGKNSFGVTGIAHSAAFHFYDTDDLYKVVEQAKPGDIVSIDMQAYFNNEFAPMISIKSWWDAIKNLTQKQVITIMAAGNGGHNVGNLSFCPDYGDCGGILVGACNPPDGHRASFSNYGHRDSLINSWGWDVVTTGYDSLQKRPGHNRNYTNTFNGTSSATPLCCGALALLQSHAKKRGFLLTPQSMRALLKRSSYTEGVKDGIGRRPNVGQLVKIVDAMAFTPIAGVNPFPASSNYLNYNIDLQPNSNNKAKIHFDYRPSGITHTGVIAYHKAEGPAELEWYSYGHSLITLPVFDEEGQINIVTLKASKENIGGSFTMNSAADVQNHSPGEFDLSLSFNQQDNKHLSPGKYKGILPLYVQSWTRRARKFPIIVNITIEVNDLPINPFPDLPIKPFPDFPK</sequence>
<proteinExistence type="inferred from homology"/>
<dbReference type="PANTHER" id="PTHR43806:SF11">
    <property type="entry name" value="CEREVISIN-RELATED"/>
    <property type="match status" value="1"/>
</dbReference>
<feature type="active site" description="Charge relay system" evidence="5">
    <location>
        <position position="300"/>
    </location>
</feature>
<organism evidence="7 8">
    <name type="scientific">Bartonella taylorii 8TBB</name>
    <dbReference type="NCBI Taxonomy" id="1094560"/>
    <lineage>
        <taxon>Bacteria</taxon>
        <taxon>Pseudomonadati</taxon>
        <taxon>Pseudomonadota</taxon>
        <taxon>Alphaproteobacteria</taxon>
        <taxon>Hyphomicrobiales</taxon>
        <taxon>Bartonellaceae</taxon>
        <taxon>Bartonella</taxon>
    </lineage>
</organism>
<dbReference type="Gene3D" id="3.40.50.200">
    <property type="entry name" value="Peptidase S8/S53 domain"/>
    <property type="match status" value="1"/>
</dbReference>
<evidence type="ECO:0000259" key="6">
    <source>
        <dbReference type="Pfam" id="PF00082"/>
    </source>
</evidence>
<keyword evidence="4 5" id="KW-0720">Serine protease</keyword>
<dbReference type="RefSeq" id="WP_004857676.1">
    <property type="nucleotide sequence ID" value="NZ_JH725050.1"/>
</dbReference>
<feature type="active site" description="Charge relay system" evidence="5">
    <location>
        <position position="271"/>
    </location>
</feature>
<evidence type="ECO:0000313" key="7">
    <source>
        <dbReference type="EMBL" id="EJF97814.1"/>
    </source>
</evidence>
<evidence type="ECO:0000256" key="4">
    <source>
        <dbReference type="ARBA" id="ARBA00022825"/>
    </source>
</evidence>
<dbReference type="PANTHER" id="PTHR43806">
    <property type="entry name" value="PEPTIDASE S8"/>
    <property type="match status" value="1"/>
</dbReference>
<comment type="similarity">
    <text evidence="1 5">Belongs to the peptidase S8 family.</text>
</comment>
<dbReference type="PROSITE" id="PS00138">
    <property type="entry name" value="SUBTILASE_SER"/>
    <property type="match status" value="1"/>
</dbReference>
<dbReference type="GO" id="GO:0004252">
    <property type="term" value="F:serine-type endopeptidase activity"/>
    <property type="evidence" value="ECO:0007669"/>
    <property type="project" value="UniProtKB-UniRule"/>
</dbReference>
<gene>
    <name evidence="7" type="ORF">ME9_00080</name>
</gene>
<dbReference type="EMBL" id="AIMD01000003">
    <property type="protein sequence ID" value="EJF97814.1"/>
    <property type="molecule type" value="Genomic_DNA"/>
</dbReference>
<dbReference type="PROSITE" id="PS51892">
    <property type="entry name" value="SUBTILASE"/>
    <property type="match status" value="1"/>
</dbReference>
<evidence type="ECO:0000256" key="5">
    <source>
        <dbReference type="PROSITE-ProRule" id="PRU01240"/>
    </source>
</evidence>
<dbReference type="PRINTS" id="PR00723">
    <property type="entry name" value="SUBTILISIN"/>
</dbReference>
<evidence type="ECO:0000313" key="8">
    <source>
        <dbReference type="Proteomes" id="UP000002648"/>
    </source>
</evidence>
<dbReference type="InterPro" id="IPR023828">
    <property type="entry name" value="Peptidase_S8_Ser-AS"/>
</dbReference>
<dbReference type="Pfam" id="PF00082">
    <property type="entry name" value="Peptidase_S8"/>
    <property type="match status" value="1"/>
</dbReference>
<keyword evidence="8" id="KW-1185">Reference proteome</keyword>
<dbReference type="Proteomes" id="UP000002648">
    <property type="component" value="Unassembled WGS sequence"/>
</dbReference>
<dbReference type="SUPFAM" id="SSF52743">
    <property type="entry name" value="Subtilisin-like"/>
    <property type="match status" value="1"/>
</dbReference>
<dbReference type="AlphaFoldDB" id="A0A9P2W3K7"/>
<evidence type="ECO:0000256" key="3">
    <source>
        <dbReference type="ARBA" id="ARBA00022801"/>
    </source>
</evidence>
<dbReference type="GO" id="GO:0006508">
    <property type="term" value="P:proteolysis"/>
    <property type="evidence" value="ECO:0007669"/>
    <property type="project" value="UniProtKB-KW"/>
</dbReference>
<accession>A0A9P2W3K7</accession>
<evidence type="ECO:0000256" key="2">
    <source>
        <dbReference type="ARBA" id="ARBA00022670"/>
    </source>
</evidence>
<reference evidence="7 8" key="1">
    <citation type="submission" date="2012-03" db="EMBL/GenBank/DDBJ databases">
        <title>The Genome Sequence of Bartonella taylorii 8TBB.</title>
        <authorList>
            <consortium name="The Broad Institute Genome Sequencing Platform"/>
            <consortium name="The Broad Institute Genome Sequencing Center for Infectious Disease"/>
            <person name="Feldgarden M."/>
            <person name="Kirby J."/>
            <person name="Kosoy M."/>
            <person name="Birtles R."/>
            <person name="Probert W.S."/>
            <person name="Chiaraviglio L."/>
            <person name="Young S.K."/>
            <person name="Zeng Q."/>
            <person name="Gargeya S."/>
            <person name="Fitzgerald M."/>
            <person name="Haas B."/>
            <person name="Abouelleil A."/>
            <person name="Alvarado L."/>
            <person name="Arachchi H.M."/>
            <person name="Berlin A."/>
            <person name="Chapman S.B."/>
            <person name="Gearin G."/>
            <person name="Goldberg J."/>
            <person name="Griggs A."/>
            <person name="Gujja S."/>
            <person name="Hansen M."/>
            <person name="Heiman D."/>
            <person name="Howarth C."/>
            <person name="Larimer J."/>
            <person name="Lui A."/>
            <person name="MacDonald P.J.P."/>
            <person name="McCowen C."/>
            <person name="Montmayeur A."/>
            <person name="Murphy C."/>
            <person name="Neiman D."/>
            <person name="Pearson M."/>
            <person name="Priest M."/>
            <person name="Roberts A."/>
            <person name="Saif S."/>
            <person name="Shea T."/>
            <person name="Sisk P."/>
            <person name="Stolte C."/>
            <person name="Sykes S."/>
            <person name="Wortman J."/>
            <person name="Nusbaum C."/>
            <person name="Birren B."/>
        </authorList>
    </citation>
    <scope>NUCLEOTIDE SEQUENCE [LARGE SCALE GENOMIC DNA]</scope>
    <source>
        <strain evidence="7 8">8TBB</strain>
    </source>
</reference>
<keyword evidence="3 5" id="KW-0378">Hydrolase</keyword>
<feature type="domain" description="Peptidase S8/S53" evidence="6">
    <location>
        <begin position="264"/>
        <end position="503"/>
    </location>
</feature>
<dbReference type="InterPro" id="IPR036852">
    <property type="entry name" value="Peptidase_S8/S53_dom_sf"/>
</dbReference>
<dbReference type="OrthoDB" id="5405281at2"/>
<dbReference type="InterPro" id="IPR015500">
    <property type="entry name" value="Peptidase_S8_subtilisin-rel"/>
</dbReference>